<organism evidence="1 2">
    <name type="scientific">Clostridium lapidicellarium</name>
    <dbReference type="NCBI Taxonomy" id="3240931"/>
    <lineage>
        <taxon>Bacteria</taxon>
        <taxon>Bacillati</taxon>
        <taxon>Bacillota</taxon>
        <taxon>Clostridia</taxon>
        <taxon>Eubacteriales</taxon>
        <taxon>Clostridiaceae</taxon>
        <taxon>Clostridium</taxon>
    </lineage>
</organism>
<sequence>MIEKAENLIYEYSKEVKIKKVLGSNKAYYNAARDFISVPDIKQFKKEAWILLNGLS</sequence>
<keyword evidence="2" id="KW-1185">Reference proteome</keyword>
<evidence type="ECO:0000313" key="1">
    <source>
        <dbReference type="EMBL" id="MEY8763771.1"/>
    </source>
</evidence>
<accession>A0ABV4DY88</accession>
<proteinExistence type="predicted"/>
<gene>
    <name evidence="1" type="ORF">AB8S09_08975</name>
</gene>
<reference evidence="1 2" key="1">
    <citation type="submission" date="2024-08" db="EMBL/GenBank/DDBJ databases">
        <title>Clostridium lapicellarii sp. nov., and Clostridium renhuaiense sp. nov., two species isolated from the mud in a fermentation cellar used for producing sauce-flavour Chinese liquors.</title>
        <authorList>
            <person name="Yang F."/>
            <person name="Wang H."/>
            <person name="Chen L.Q."/>
            <person name="Zhou N."/>
            <person name="Lu J.J."/>
            <person name="Pu X.X."/>
            <person name="Wan B."/>
            <person name="Wang L."/>
            <person name="Liu S.J."/>
        </authorList>
    </citation>
    <scope>NUCLEOTIDE SEQUENCE [LARGE SCALE GENOMIC DNA]</scope>
    <source>
        <strain evidence="1 2">MT-113</strain>
    </source>
</reference>
<dbReference type="RefSeq" id="WP_294182283.1">
    <property type="nucleotide sequence ID" value="NZ_JBGFFE010000011.1"/>
</dbReference>
<name>A0ABV4DY88_9CLOT</name>
<dbReference type="EMBL" id="JBGFFE010000011">
    <property type="protein sequence ID" value="MEY8763771.1"/>
    <property type="molecule type" value="Genomic_DNA"/>
</dbReference>
<comment type="caution">
    <text evidence="1">The sequence shown here is derived from an EMBL/GenBank/DDBJ whole genome shotgun (WGS) entry which is preliminary data.</text>
</comment>
<evidence type="ECO:0000313" key="2">
    <source>
        <dbReference type="Proteomes" id="UP001565220"/>
    </source>
</evidence>
<dbReference type="Proteomes" id="UP001565220">
    <property type="component" value="Unassembled WGS sequence"/>
</dbReference>
<protein>
    <submittedName>
        <fullName evidence="1">Uncharacterized protein</fullName>
    </submittedName>
</protein>